<name>A0A6M3K1I1_9ZZZZ</name>
<protein>
    <submittedName>
        <fullName evidence="1">Uncharacterized protein</fullName>
    </submittedName>
</protein>
<dbReference type="EMBL" id="MT142211">
    <property type="protein sequence ID" value="QJA76210.1"/>
    <property type="molecule type" value="Genomic_DNA"/>
</dbReference>
<gene>
    <name evidence="1" type="ORF">MM415A01560_0011</name>
</gene>
<reference evidence="1" key="1">
    <citation type="submission" date="2020-03" db="EMBL/GenBank/DDBJ databases">
        <title>The deep terrestrial virosphere.</title>
        <authorList>
            <person name="Holmfeldt K."/>
            <person name="Nilsson E."/>
            <person name="Simone D."/>
            <person name="Lopez-Fernandez M."/>
            <person name="Wu X."/>
            <person name="de Brujin I."/>
            <person name="Lundin D."/>
            <person name="Andersson A."/>
            <person name="Bertilsson S."/>
            <person name="Dopson M."/>
        </authorList>
    </citation>
    <scope>NUCLEOTIDE SEQUENCE</scope>
    <source>
        <strain evidence="1">MM415A01560</strain>
    </source>
</reference>
<evidence type="ECO:0000313" key="1">
    <source>
        <dbReference type="EMBL" id="QJA76210.1"/>
    </source>
</evidence>
<proteinExistence type="predicted"/>
<dbReference type="AlphaFoldDB" id="A0A6M3K1I1"/>
<accession>A0A6M3K1I1</accession>
<sequence length="53" mass="6140">MKAQMKKHDKPTSEKICGKIRSLTESKGQQLTPQEIEEVEQQVLTESWIEQVL</sequence>
<organism evidence="1">
    <name type="scientific">viral metagenome</name>
    <dbReference type="NCBI Taxonomy" id="1070528"/>
    <lineage>
        <taxon>unclassified sequences</taxon>
        <taxon>metagenomes</taxon>
        <taxon>organismal metagenomes</taxon>
    </lineage>
</organism>